<proteinExistence type="predicted"/>
<keyword evidence="1" id="KW-0812">Transmembrane</keyword>
<evidence type="ECO:0000313" key="2">
    <source>
        <dbReference type="EMBL" id="CAI8593812.1"/>
    </source>
</evidence>
<accession>A0AAV0Z7P8</accession>
<organism evidence="2 3">
    <name type="scientific">Vicia faba</name>
    <name type="common">Broad bean</name>
    <name type="synonym">Faba vulgaris</name>
    <dbReference type="NCBI Taxonomy" id="3906"/>
    <lineage>
        <taxon>Eukaryota</taxon>
        <taxon>Viridiplantae</taxon>
        <taxon>Streptophyta</taxon>
        <taxon>Embryophyta</taxon>
        <taxon>Tracheophyta</taxon>
        <taxon>Spermatophyta</taxon>
        <taxon>Magnoliopsida</taxon>
        <taxon>eudicotyledons</taxon>
        <taxon>Gunneridae</taxon>
        <taxon>Pentapetalae</taxon>
        <taxon>rosids</taxon>
        <taxon>fabids</taxon>
        <taxon>Fabales</taxon>
        <taxon>Fabaceae</taxon>
        <taxon>Papilionoideae</taxon>
        <taxon>50 kb inversion clade</taxon>
        <taxon>NPAAA clade</taxon>
        <taxon>Hologalegina</taxon>
        <taxon>IRL clade</taxon>
        <taxon>Fabeae</taxon>
        <taxon>Vicia</taxon>
    </lineage>
</organism>
<dbReference type="AlphaFoldDB" id="A0AAV0Z7P8"/>
<protein>
    <submittedName>
        <fullName evidence="2">Uncharacterized protein</fullName>
    </submittedName>
</protein>
<keyword evidence="3" id="KW-1185">Reference proteome</keyword>
<reference evidence="2 3" key="1">
    <citation type="submission" date="2023-01" db="EMBL/GenBank/DDBJ databases">
        <authorList>
            <person name="Kreplak J."/>
        </authorList>
    </citation>
    <scope>NUCLEOTIDE SEQUENCE [LARGE SCALE GENOMIC DNA]</scope>
</reference>
<evidence type="ECO:0000256" key="1">
    <source>
        <dbReference type="SAM" id="Phobius"/>
    </source>
</evidence>
<dbReference type="Proteomes" id="UP001157006">
    <property type="component" value="Chromosome 1S"/>
</dbReference>
<sequence>MSVFNCISIAPEPLLLELNGNQNPKLHRLELNGNQNLKLHLRKTKLRKIFLTHQPLFVVPQVMLKPTPIFVVPQVMLKPTPTLHFSLYVAFHSIIALLNCIPITMLLISESGVAQSTPK</sequence>
<evidence type="ECO:0000313" key="3">
    <source>
        <dbReference type="Proteomes" id="UP001157006"/>
    </source>
</evidence>
<keyword evidence="1" id="KW-0472">Membrane</keyword>
<name>A0AAV0Z7P8_VICFA</name>
<gene>
    <name evidence="2" type="ORF">VFH_I110160</name>
</gene>
<keyword evidence="1" id="KW-1133">Transmembrane helix</keyword>
<feature type="transmembrane region" description="Helical" evidence="1">
    <location>
        <begin position="85"/>
        <end position="109"/>
    </location>
</feature>
<dbReference type="EMBL" id="OX451735">
    <property type="protein sequence ID" value="CAI8593812.1"/>
    <property type="molecule type" value="Genomic_DNA"/>
</dbReference>